<proteinExistence type="predicted"/>
<dbReference type="Pfam" id="PF16925">
    <property type="entry name" value="TetR_C_13"/>
    <property type="match status" value="1"/>
</dbReference>
<evidence type="ECO:0000313" key="7">
    <source>
        <dbReference type="Proteomes" id="UP000198379"/>
    </source>
</evidence>
<dbReference type="InterPro" id="IPR009057">
    <property type="entry name" value="Homeodomain-like_sf"/>
</dbReference>
<dbReference type="Pfam" id="PF00440">
    <property type="entry name" value="TetR_N"/>
    <property type="match status" value="1"/>
</dbReference>
<dbReference type="InterPro" id="IPR001647">
    <property type="entry name" value="HTH_TetR"/>
</dbReference>
<accession>A0A238WIW2</accession>
<dbReference type="Gene3D" id="1.10.357.10">
    <property type="entry name" value="Tetracycline Repressor, domain 2"/>
    <property type="match status" value="1"/>
</dbReference>
<dbReference type="SUPFAM" id="SSF46689">
    <property type="entry name" value="Homeodomain-like"/>
    <property type="match status" value="1"/>
</dbReference>
<reference evidence="6 7" key="1">
    <citation type="submission" date="2017-06" db="EMBL/GenBank/DDBJ databases">
        <authorList>
            <person name="Kim H.J."/>
            <person name="Triplett B.A."/>
        </authorList>
    </citation>
    <scope>NUCLEOTIDE SEQUENCE [LARGE SCALE GENOMIC DNA]</scope>
    <source>
        <strain evidence="6 7">DSM 25597</strain>
    </source>
</reference>
<dbReference type="EMBL" id="FZNY01000001">
    <property type="protein sequence ID" value="SNR46495.1"/>
    <property type="molecule type" value="Genomic_DNA"/>
</dbReference>
<gene>
    <name evidence="6" type="ORF">SAMN06265376_1011126</name>
</gene>
<evidence type="ECO:0000256" key="4">
    <source>
        <dbReference type="PROSITE-ProRule" id="PRU00335"/>
    </source>
</evidence>
<keyword evidence="7" id="KW-1185">Reference proteome</keyword>
<keyword evidence="3" id="KW-0804">Transcription</keyword>
<keyword evidence="1" id="KW-0805">Transcription regulation</keyword>
<evidence type="ECO:0000256" key="3">
    <source>
        <dbReference type="ARBA" id="ARBA00023163"/>
    </source>
</evidence>
<name>A0A238WIW2_9FLAO</name>
<dbReference type="PRINTS" id="PR00455">
    <property type="entry name" value="HTHTETR"/>
</dbReference>
<dbReference type="PANTHER" id="PTHR47506">
    <property type="entry name" value="TRANSCRIPTIONAL REGULATORY PROTEIN"/>
    <property type="match status" value="1"/>
</dbReference>
<dbReference type="SUPFAM" id="SSF48498">
    <property type="entry name" value="Tetracyclin repressor-like, C-terminal domain"/>
    <property type="match status" value="1"/>
</dbReference>
<dbReference type="GO" id="GO:0003677">
    <property type="term" value="F:DNA binding"/>
    <property type="evidence" value="ECO:0007669"/>
    <property type="project" value="UniProtKB-UniRule"/>
</dbReference>
<dbReference type="OrthoDB" id="9798857at2"/>
<keyword evidence="2 4" id="KW-0238">DNA-binding</keyword>
<dbReference type="InterPro" id="IPR036271">
    <property type="entry name" value="Tet_transcr_reg_TetR-rel_C_sf"/>
</dbReference>
<dbReference type="Proteomes" id="UP000198379">
    <property type="component" value="Unassembled WGS sequence"/>
</dbReference>
<dbReference type="RefSeq" id="WP_089370418.1">
    <property type="nucleotide sequence ID" value="NZ_BMEP01000003.1"/>
</dbReference>
<evidence type="ECO:0000256" key="2">
    <source>
        <dbReference type="ARBA" id="ARBA00023125"/>
    </source>
</evidence>
<dbReference type="PANTHER" id="PTHR47506:SF3">
    <property type="entry name" value="HTH-TYPE TRANSCRIPTIONAL REGULATOR LMRA"/>
    <property type="match status" value="1"/>
</dbReference>
<feature type="domain" description="HTH tetR-type" evidence="5">
    <location>
        <begin position="5"/>
        <end position="65"/>
    </location>
</feature>
<sequence>MRNPEATKELIILKSADLFNTQGYKATSLSDITKATGFTKGAIYRHFENKEDLERQALHSLSKRMFKEISTSIKAATNFQEKMEAIFIFFEGYMETPLYQGGCPLLNAAIESDDANPIIKEQALVMLSRLKESMHILFQNGIKNNQIKSTIAIDYYITIFIAILEGGIMMSRLENNKTAITHAINHLRNLVKEIVI</sequence>
<organism evidence="6 7">
    <name type="scientific">Dokdonia pacifica</name>
    <dbReference type="NCBI Taxonomy" id="1627892"/>
    <lineage>
        <taxon>Bacteria</taxon>
        <taxon>Pseudomonadati</taxon>
        <taxon>Bacteroidota</taxon>
        <taxon>Flavobacteriia</taxon>
        <taxon>Flavobacteriales</taxon>
        <taxon>Flavobacteriaceae</taxon>
        <taxon>Dokdonia</taxon>
    </lineage>
</organism>
<protein>
    <submittedName>
        <fullName evidence="6">Transcriptional regulator, TetR family</fullName>
    </submittedName>
</protein>
<dbReference type="AlphaFoldDB" id="A0A238WIW2"/>
<dbReference type="InterPro" id="IPR011075">
    <property type="entry name" value="TetR_C"/>
</dbReference>
<evidence type="ECO:0000313" key="6">
    <source>
        <dbReference type="EMBL" id="SNR46495.1"/>
    </source>
</evidence>
<evidence type="ECO:0000256" key="1">
    <source>
        <dbReference type="ARBA" id="ARBA00023015"/>
    </source>
</evidence>
<feature type="DNA-binding region" description="H-T-H motif" evidence="4">
    <location>
        <begin position="28"/>
        <end position="47"/>
    </location>
</feature>
<dbReference type="PROSITE" id="PS50977">
    <property type="entry name" value="HTH_TETR_2"/>
    <property type="match status" value="1"/>
</dbReference>
<evidence type="ECO:0000259" key="5">
    <source>
        <dbReference type="PROSITE" id="PS50977"/>
    </source>
</evidence>